<reference evidence="2 3" key="1">
    <citation type="journal article" date="2014" name="Genome Announc.">
        <title>Draft Genome Sequences of Marine Flavobacterium Nonlabens Strains NR17, NR24, NR27, NR32, NR33, and Ara13.</title>
        <authorList>
            <person name="Nakanishi M."/>
            <person name="Meirelles P."/>
            <person name="Suzuki R."/>
            <person name="Takatani N."/>
            <person name="Mino S."/>
            <person name="Suda W."/>
            <person name="Oshima K."/>
            <person name="Hattori M."/>
            <person name="Ohkuma M."/>
            <person name="Hosokawa M."/>
            <person name="Miyashita K."/>
            <person name="Thompson F.L."/>
            <person name="Niwa A."/>
            <person name="Sawabe T."/>
            <person name="Sawabe T."/>
        </authorList>
    </citation>
    <scope>NUCLEOTIDE SEQUENCE [LARGE SCALE GENOMIC DNA]</scope>
    <source>
        <strain evidence="3">JCM19296</strain>
    </source>
</reference>
<dbReference type="RefSeq" id="WP_146128634.1">
    <property type="nucleotide sequence ID" value="NZ_CP138994.1"/>
</dbReference>
<evidence type="ECO:0000313" key="3">
    <source>
        <dbReference type="Proteomes" id="UP000028980"/>
    </source>
</evidence>
<protein>
    <submittedName>
        <fullName evidence="2">Uncharacterized protein</fullName>
    </submittedName>
</protein>
<feature type="transmembrane region" description="Helical" evidence="1">
    <location>
        <begin position="20"/>
        <end position="39"/>
    </location>
</feature>
<dbReference type="Proteomes" id="UP000028980">
    <property type="component" value="Unassembled WGS sequence"/>
</dbReference>
<organism evidence="2 3">
    <name type="scientific">Nonlabens ulvanivorans</name>
    <name type="common">Persicivirga ulvanivorans</name>
    <dbReference type="NCBI Taxonomy" id="906888"/>
    <lineage>
        <taxon>Bacteria</taxon>
        <taxon>Pseudomonadati</taxon>
        <taxon>Bacteroidota</taxon>
        <taxon>Flavobacteriia</taxon>
        <taxon>Flavobacteriales</taxon>
        <taxon>Flavobacteriaceae</taxon>
        <taxon>Nonlabens</taxon>
    </lineage>
</organism>
<feature type="transmembrane region" description="Helical" evidence="1">
    <location>
        <begin position="51"/>
        <end position="67"/>
    </location>
</feature>
<gene>
    <name evidence="2" type="ORF">JCM19296_348</name>
</gene>
<name>A0A081D774_NONUL</name>
<proteinExistence type="predicted"/>
<evidence type="ECO:0000256" key="1">
    <source>
        <dbReference type="SAM" id="Phobius"/>
    </source>
</evidence>
<keyword evidence="1" id="KW-1133">Transmembrane helix</keyword>
<comment type="caution">
    <text evidence="2">The sequence shown here is derived from an EMBL/GenBank/DDBJ whole genome shotgun (WGS) entry which is preliminary data.</text>
</comment>
<dbReference type="AlphaFoldDB" id="A0A081D774"/>
<keyword evidence="1" id="KW-0472">Membrane</keyword>
<evidence type="ECO:0000313" key="2">
    <source>
        <dbReference type="EMBL" id="GAK74770.1"/>
    </source>
</evidence>
<sequence length="68" mass="7606">MTSFLALGIYDIIVDQDISLSEIGLIITGVLFLILLIGLRILQDYRGAGRTAIYFLLVVFGLFWIQSI</sequence>
<dbReference type="EMBL" id="BBLG01000001">
    <property type="protein sequence ID" value="GAK74770.1"/>
    <property type="molecule type" value="Genomic_DNA"/>
</dbReference>
<accession>A0A081D774</accession>
<keyword evidence="1" id="KW-0812">Transmembrane</keyword>